<feature type="signal peptide" evidence="1">
    <location>
        <begin position="1"/>
        <end position="20"/>
    </location>
</feature>
<accession>A0A9W7C736</accession>
<gene>
    <name evidence="2" type="ORF">TrVE_jg11470</name>
</gene>
<comment type="caution">
    <text evidence="2">The sequence shown here is derived from an EMBL/GenBank/DDBJ whole genome shotgun (WGS) entry which is preliminary data.</text>
</comment>
<proteinExistence type="predicted"/>
<evidence type="ECO:0000313" key="2">
    <source>
        <dbReference type="EMBL" id="GMI00448.1"/>
    </source>
</evidence>
<evidence type="ECO:0000313" key="3">
    <source>
        <dbReference type="Proteomes" id="UP001165160"/>
    </source>
</evidence>
<protein>
    <submittedName>
        <fullName evidence="2">Uncharacterized protein</fullName>
    </submittedName>
</protein>
<name>A0A9W7C736_9STRA</name>
<evidence type="ECO:0000256" key="1">
    <source>
        <dbReference type="SAM" id="SignalP"/>
    </source>
</evidence>
<dbReference type="Proteomes" id="UP001165160">
    <property type="component" value="Unassembled WGS sequence"/>
</dbReference>
<feature type="chain" id="PRO_5040867859" evidence="1">
    <location>
        <begin position="21"/>
        <end position="416"/>
    </location>
</feature>
<organism evidence="2 3">
    <name type="scientific">Triparma verrucosa</name>
    <dbReference type="NCBI Taxonomy" id="1606542"/>
    <lineage>
        <taxon>Eukaryota</taxon>
        <taxon>Sar</taxon>
        <taxon>Stramenopiles</taxon>
        <taxon>Ochrophyta</taxon>
        <taxon>Bolidophyceae</taxon>
        <taxon>Parmales</taxon>
        <taxon>Triparmaceae</taxon>
        <taxon>Triparma</taxon>
    </lineage>
</organism>
<reference evidence="3" key="1">
    <citation type="journal article" date="2023" name="Commun. Biol.">
        <title>Genome analysis of Parmales, the sister group of diatoms, reveals the evolutionary specialization of diatoms from phago-mixotrophs to photoautotrophs.</title>
        <authorList>
            <person name="Ban H."/>
            <person name="Sato S."/>
            <person name="Yoshikawa S."/>
            <person name="Yamada K."/>
            <person name="Nakamura Y."/>
            <person name="Ichinomiya M."/>
            <person name="Sato N."/>
            <person name="Blanc-Mathieu R."/>
            <person name="Endo H."/>
            <person name="Kuwata A."/>
            <person name="Ogata H."/>
        </authorList>
    </citation>
    <scope>NUCLEOTIDE SEQUENCE [LARGE SCALE GENOMIC DNA]</scope>
    <source>
        <strain evidence="3">NIES 3699</strain>
    </source>
</reference>
<keyword evidence="1" id="KW-0732">Signal</keyword>
<keyword evidence="3" id="KW-1185">Reference proteome</keyword>
<sequence length="416" mass="46254">MCNSFLLLLLALVAPWPTLTFLTTPTPRRNNPPLSDTKTRNLKAKEEVDEVAVEGAQFFGGAAAKDVLLDDSEDLTYTKSTDEGAASYFKNLDVAIIGGEMVSPSTIDIRWKVALNWPTFWLPRIAVGGVSRIEFDSSSLSSTRTALSWSDKLNGSDSISLESRILDQILPRFWDTYHIGMAPSCELKERFEQKVDALFPRPYKLFKSPATLELRASIRDKVGRSGRLASCLPDSMFSNIIKTVGPSTEKYVPSGPVEISISSAEEDSKESIIEWAVPVPSNFIAANENLLPVGDSNFLDDEEMENGEVSSSDAAFYDTRERPYLVITPKRQFATIKFGGSAQDDGIGKARKSLYDAVTKDGHKIMKDEKGRPKFFFLQNNAKVAWTEKGLGMAIYEWRPDYLQTNEVGIELEFTP</sequence>
<dbReference type="EMBL" id="BRXX01000248">
    <property type="protein sequence ID" value="GMI00448.1"/>
    <property type="molecule type" value="Genomic_DNA"/>
</dbReference>
<dbReference type="AlphaFoldDB" id="A0A9W7C736"/>